<evidence type="ECO:0000256" key="9">
    <source>
        <dbReference type="SAM" id="Phobius"/>
    </source>
</evidence>
<comment type="subcellular location">
    <subcellularLocation>
        <location evidence="1">Cell membrane</location>
        <topology evidence="1">Multi-pass membrane protein</topology>
    </subcellularLocation>
</comment>
<keyword evidence="6 9" id="KW-1133">Transmembrane helix</keyword>
<feature type="region of interest" description="Disordered" evidence="8">
    <location>
        <begin position="520"/>
        <end position="554"/>
    </location>
</feature>
<sequence>MSTSPSAPDGSIAGPAGDGPGRRQITMVFSGLLLTMLMASLDQTILGTALPTIVGELEGVNHMSWVITSYLLATTICMPIFGKLGDLYGRKNLFLISIAIFVIASALCGFSQSMMQLIVFRGIQGIGGAGLMICAQAIVADVVPARDRGRYMGVMGGVFALSSVAGPLIGGFFTDQADWRWCFWINLPVGVFAFVSAAVLLKLPKHEHAQRPPFDYLGTALMAGAVTCLILFTSWGGVEYDWGSGTILGLIAATVVLSVAFVLVELRAAVPIIPLRLFRDSIFTVSTVIGMIVGLGMFGAAAYLPTFLQMVTGETATNSGLLTLPMMAGVLITSILSGRWISVNGRYKIYPIVGTAVSGLGMVLLSLMDAETSRVVAGLYMAVLGAGLGLVMQVLVLAVQNAVPPQEVGTATSANNFFREIGASLGTALFGAIFVSRLGAELERIPGEIAQVVPEPNALTPALVQALPVEMQHFFVTAYADALTPVFLYLSPAFVAAFVLSLMLREKPLATEVMAQMGAPGQAEGTGAAGADRPAAASPDEDGTGEKAVPAGRS</sequence>
<dbReference type="PANTHER" id="PTHR23501">
    <property type="entry name" value="MAJOR FACILITATOR SUPERFAMILY"/>
    <property type="match status" value="1"/>
</dbReference>
<reference evidence="11 12" key="1">
    <citation type="submission" date="2020-07" db="EMBL/GenBank/DDBJ databases">
        <title>Sequencing the genomes of 1000 actinobacteria strains.</title>
        <authorList>
            <person name="Klenk H.-P."/>
        </authorList>
    </citation>
    <scope>NUCLEOTIDE SEQUENCE [LARGE SCALE GENOMIC DNA]</scope>
    <source>
        <strain evidence="11 12">DSM 42178</strain>
    </source>
</reference>
<dbReference type="GO" id="GO:0005886">
    <property type="term" value="C:plasma membrane"/>
    <property type="evidence" value="ECO:0007669"/>
    <property type="project" value="UniProtKB-SubCell"/>
</dbReference>
<evidence type="ECO:0000256" key="3">
    <source>
        <dbReference type="ARBA" id="ARBA00022448"/>
    </source>
</evidence>
<evidence type="ECO:0000256" key="4">
    <source>
        <dbReference type="ARBA" id="ARBA00022475"/>
    </source>
</evidence>
<organism evidence="11 12">
    <name type="scientific">Allostreptomyces psammosilenae</name>
    <dbReference type="NCBI Taxonomy" id="1892865"/>
    <lineage>
        <taxon>Bacteria</taxon>
        <taxon>Bacillati</taxon>
        <taxon>Actinomycetota</taxon>
        <taxon>Actinomycetes</taxon>
        <taxon>Kitasatosporales</taxon>
        <taxon>Streptomycetaceae</taxon>
        <taxon>Allostreptomyces</taxon>
    </lineage>
</organism>
<dbReference type="CDD" id="cd17502">
    <property type="entry name" value="MFS_Azr1_MDR_like"/>
    <property type="match status" value="1"/>
</dbReference>
<feature type="transmembrane region" description="Helical" evidence="9">
    <location>
        <begin position="282"/>
        <end position="304"/>
    </location>
</feature>
<feature type="transmembrane region" description="Helical" evidence="9">
    <location>
        <begin position="349"/>
        <end position="367"/>
    </location>
</feature>
<name>A0A852ZYP4_9ACTN</name>
<dbReference type="RefSeq" id="WP_179812303.1">
    <property type="nucleotide sequence ID" value="NZ_JACBZD010000001.1"/>
</dbReference>
<keyword evidence="4" id="KW-1003">Cell membrane</keyword>
<evidence type="ECO:0000256" key="1">
    <source>
        <dbReference type="ARBA" id="ARBA00004651"/>
    </source>
</evidence>
<keyword evidence="5 9" id="KW-0812">Transmembrane</keyword>
<dbReference type="SUPFAM" id="SSF103473">
    <property type="entry name" value="MFS general substrate transporter"/>
    <property type="match status" value="1"/>
</dbReference>
<feature type="transmembrane region" description="Helical" evidence="9">
    <location>
        <begin position="93"/>
        <end position="112"/>
    </location>
</feature>
<dbReference type="PANTHER" id="PTHR23501:SF197">
    <property type="entry name" value="COMD"/>
    <property type="match status" value="1"/>
</dbReference>
<feature type="transmembrane region" description="Helical" evidence="9">
    <location>
        <begin position="216"/>
        <end position="235"/>
    </location>
</feature>
<dbReference type="PROSITE" id="PS50850">
    <property type="entry name" value="MFS"/>
    <property type="match status" value="1"/>
</dbReference>
<evidence type="ECO:0000256" key="7">
    <source>
        <dbReference type="ARBA" id="ARBA00023136"/>
    </source>
</evidence>
<feature type="transmembrane region" description="Helical" evidence="9">
    <location>
        <begin position="316"/>
        <end position="337"/>
    </location>
</feature>
<dbReference type="Proteomes" id="UP000567795">
    <property type="component" value="Unassembled WGS sequence"/>
</dbReference>
<dbReference type="EMBL" id="JACBZD010000001">
    <property type="protein sequence ID" value="NYI03208.1"/>
    <property type="molecule type" value="Genomic_DNA"/>
</dbReference>
<accession>A0A852ZYP4</accession>
<dbReference type="NCBIfam" id="TIGR00711">
    <property type="entry name" value="efflux_EmrB"/>
    <property type="match status" value="1"/>
</dbReference>
<dbReference type="GO" id="GO:0022857">
    <property type="term" value="F:transmembrane transporter activity"/>
    <property type="evidence" value="ECO:0007669"/>
    <property type="project" value="InterPro"/>
</dbReference>
<comment type="similarity">
    <text evidence="2">Belongs to the major facilitator superfamily. TCR/Tet family.</text>
</comment>
<dbReference type="FunFam" id="1.20.1720.10:FF:000004">
    <property type="entry name" value="EmrB/QacA family drug resistance transporter"/>
    <property type="match status" value="1"/>
</dbReference>
<dbReference type="InterPro" id="IPR036259">
    <property type="entry name" value="MFS_trans_sf"/>
</dbReference>
<dbReference type="Gene3D" id="1.20.1250.20">
    <property type="entry name" value="MFS general substrate transporter like domains"/>
    <property type="match status" value="1"/>
</dbReference>
<keyword evidence="7 9" id="KW-0472">Membrane</keyword>
<evidence type="ECO:0000256" key="2">
    <source>
        <dbReference type="ARBA" id="ARBA00007520"/>
    </source>
</evidence>
<dbReference type="PRINTS" id="PR01036">
    <property type="entry name" value="TCRTETB"/>
</dbReference>
<keyword evidence="3" id="KW-0813">Transport</keyword>
<feature type="transmembrane region" description="Helical" evidence="9">
    <location>
        <begin position="379"/>
        <end position="400"/>
    </location>
</feature>
<dbReference type="InterPro" id="IPR004638">
    <property type="entry name" value="EmrB-like"/>
</dbReference>
<feature type="compositionally biased region" description="Low complexity" evidence="8">
    <location>
        <begin position="525"/>
        <end position="537"/>
    </location>
</feature>
<dbReference type="InterPro" id="IPR020846">
    <property type="entry name" value="MFS_dom"/>
</dbReference>
<protein>
    <submittedName>
        <fullName evidence="11">EmrB/QacA subfamily drug resistance transporter</fullName>
    </submittedName>
</protein>
<feature type="transmembrane region" description="Helical" evidence="9">
    <location>
        <begin position="247"/>
        <end position="270"/>
    </location>
</feature>
<dbReference type="AlphaFoldDB" id="A0A852ZYP4"/>
<dbReference type="InterPro" id="IPR011701">
    <property type="entry name" value="MFS"/>
</dbReference>
<dbReference type="Gene3D" id="1.20.1720.10">
    <property type="entry name" value="Multidrug resistance protein D"/>
    <property type="match status" value="1"/>
</dbReference>
<evidence type="ECO:0000313" key="11">
    <source>
        <dbReference type="EMBL" id="NYI03208.1"/>
    </source>
</evidence>
<feature type="transmembrane region" description="Helical" evidence="9">
    <location>
        <begin position="185"/>
        <end position="204"/>
    </location>
</feature>
<feature type="transmembrane region" description="Helical" evidence="9">
    <location>
        <begin position="486"/>
        <end position="504"/>
    </location>
</feature>
<feature type="domain" description="Major facilitator superfamily (MFS) profile" evidence="10">
    <location>
        <begin position="28"/>
        <end position="509"/>
    </location>
</feature>
<feature type="transmembrane region" description="Helical" evidence="9">
    <location>
        <begin position="151"/>
        <end position="173"/>
    </location>
</feature>
<keyword evidence="12" id="KW-1185">Reference proteome</keyword>
<feature type="transmembrane region" description="Helical" evidence="9">
    <location>
        <begin position="118"/>
        <end position="139"/>
    </location>
</feature>
<evidence type="ECO:0000256" key="6">
    <source>
        <dbReference type="ARBA" id="ARBA00022989"/>
    </source>
</evidence>
<feature type="transmembrane region" description="Helical" evidence="9">
    <location>
        <begin position="62"/>
        <end position="81"/>
    </location>
</feature>
<feature type="transmembrane region" description="Helical" evidence="9">
    <location>
        <begin position="28"/>
        <end position="50"/>
    </location>
</feature>
<evidence type="ECO:0000256" key="8">
    <source>
        <dbReference type="SAM" id="MobiDB-lite"/>
    </source>
</evidence>
<gene>
    <name evidence="11" type="ORF">FHU37_000151</name>
</gene>
<dbReference type="Pfam" id="PF07690">
    <property type="entry name" value="MFS_1"/>
    <property type="match status" value="1"/>
</dbReference>
<evidence type="ECO:0000256" key="5">
    <source>
        <dbReference type="ARBA" id="ARBA00022692"/>
    </source>
</evidence>
<proteinExistence type="inferred from homology"/>
<evidence type="ECO:0000259" key="10">
    <source>
        <dbReference type="PROSITE" id="PS50850"/>
    </source>
</evidence>
<comment type="caution">
    <text evidence="11">The sequence shown here is derived from an EMBL/GenBank/DDBJ whole genome shotgun (WGS) entry which is preliminary data.</text>
</comment>
<evidence type="ECO:0000313" key="12">
    <source>
        <dbReference type="Proteomes" id="UP000567795"/>
    </source>
</evidence>